<dbReference type="EMBL" id="CP028811">
    <property type="protein sequence ID" value="AWA29358.1"/>
    <property type="molecule type" value="Genomic_DNA"/>
</dbReference>
<organism evidence="2 3">
    <name type="scientific">Flavobacterium magnum</name>
    <dbReference type="NCBI Taxonomy" id="2162713"/>
    <lineage>
        <taxon>Bacteria</taxon>
        <taxon>Pseudomonadati</taxon>
        <taxon>Bacteroidota</taxon>
        <taxon>Flavobacteriia</taxon>
        <taxon>Flavobacteriales</taxon>
        <taxon>Flavobacteriaceae</taxon>
        <taxon>Flavobacterium</taxon>
    </lineage>
</organism>
<reference evidence="2 3" key="1">
    <citation type="submission" date="2018-04" db="EMBL/GenBank/DDBJ databases">
        <title>Genome sequencing of Flavobacterium sp. HYN0048.</title>
        <authorList>
            <person name="Yi H."/>
            <person name="Baek C."/>
        </authorList>
    </citation>
    <scope>NUCLEOTIDE SEQUENCE [LARGE SCALE GENOMIC DNA]</scope>
    <source>
        <strain evidence="2 3">HYN0048</strain>
    </source>
</reference>
<dbReference type="RefSeq" id="WP_108369943.1">
    <property type="nucleotide sequence ID" value="NZ_CP028811.1"/>
</dbReference>
<proteinExistence type="predicted"/>
<gene>
    <name evidence="2" type="ORF">HYN48_04240</name>
</gene>
<evidence type="ECO:0000313" key="2">
    <source>
        <dbReference type="EMBL" id="AWA29358.1"/>
    </source>
</evidence>
<name>A0A2S0RDM3_9FLAO</name>
<dbReference type="Proteomes" id="UP000244193">
    <property type="component" value="Chromosome"/>
</dbReference>
<feature type="signal peptide" evidence="1">
    <location>
        <begin position="1"/>
        <end position="22"/>
    </location>
</feature>
<evidence type="ECO:0000256" key="1">
    <source>
        <dbReference type="SAM" id="SignalP"/>
    </source>
</evidence>
<dbReference type="AlphaFoldDB" id="A0A2S0RDM3"/>
<protein>
    <submittedName>
        <fullName evidence="2">Uncharacterized protein</fullName>
    </submittedName>
</protein>
<accession>A0A2S0RDM3</accession>
<dbReference type="OrthoDB" id="1272076at2"/>
<dbReference type="KEGG" id="fmg:HYN48_04240"/>
<feature type="chain" id="PRO_5015702228" evidence="1">
    <location>
        <begin position="23"/>
        <end position="136"/>
    </location>
</feature>
<keyword evidence="3" id="KW-1185">Reference proteome</keyword>
<sequence>MNTLKSVLLCLVLLLSASKTVAQTYRFKASSFSVAEKNEDGSWGKWTEPEQSTVIITLDGKKDRIVIGSKEIQVYKIMSYGEKVVSGDDETIPLNCMMTDGRACTILIITRKGQGNRKQFYINFEDVRIVYNVYVN</sequence>
<evidence type="ECO:0000313" key="3">
    <source>
        <dbReference type="Proteomes" id="UP000244193"/>
    </source>
</evidence>
<keyword evidence="1" id="KW-0732">Signal</keyword>